<feature type="transmembrane region" description="Helical" evidence="1">
    <location>
        <begin position="17"/>
        <end position="38"/>
    </location>
</feature>
<reference evidence="2 3" key="1">
    <citation type="submission" date="2016-10" db="EMBL/GenBank/DDBJ databases">
        <authorList>
            <person name="de Groot N.N."/>
        </authorList>
    </citation>
    <scope>NUCLEOTIDE SEQUENCE [LARGE SCALE GENOMIC DNA]</scope>
    <source>
        <strain evidence="2 3">CGMCC 1.7005</strain>
    </source>
</reference>
<sequence length="140" mass="16724">MTNLKEYISNTKWVNKLLFVLFPFTGALIFLILVFFLRQFRTHELVIILTYMVIGAFTTILYYHFENKAKLFKTLILIIIYYYICSGEDYLLYPKSMLPMTLENIITPRLVRSVNFFTTELGIVLFISLFFTEKFKNKLR</sequence>
<protein>
    <submittedName>
        <fullName evidence="2">Uncharacterized protein</fullName>
    </submittedName>
</protein>
<evidence type="ECO:0000256" key="1">
    <source>
        <dbReference type="SAM" id="Phobius"/>
    </source>
</evidence>
<keyword evidence="1" id="KW-1133">Transmembrane helix</keyword>
<evidence type="ECO:0000313" key="3">
    <source>
        <dbReference type="Proteomes" id="UP000236454"/>
    </source>
</evidence>
<name>A0A1I6XSI2_9FLAO</name>
<feature type="transmembrane region" description="Helical" evidence="1">
    <location>
        <begin position="45"/>
        <end position="65"/>
    </location>
</feature>
<gene>
    <name evidence="2" type="ORF">SAMN05216474_0430</name>
</gene>
<dbReference type="STRING" id="477690.SAMN05216474_0430"/>
<keyword evidence="3" id="KW-1185">Reference proteome</keyword>
<dbReference type="EMBL" id="FPAS01000001">
    <property type="protein sequence ID" value="SFT41449.1"/>
    <property type="molecule type" value="Genomic_DNA"/>
</dbReference>
<organism evidence="2 3">
    <name type="scientific">Lishizhenia tianjinensis</name>
    <dbReference type="NCBI Taxonomy" id="477690"/>
    <lineage>
        <taxon>Bacteria</taxon>
        <taxon>Pseudomonadati</taxon>
        <taxon>Bacteroidota</taxon>
        <taxon>Flavobacteriia</taxon>
        <taxon>Flavobacteriales</taxon>
        <taxon>Crocinitomicaceae</taxon>
        <taxon>Lishizhenia</taxon>
    </lineage>
</organism>
<feature type="transmembrane region" description="Helical" evidence="1">
    <location>
        <begin position="71"/>
        <end position="93"/>
    </location>
</feature>
<accession>A0A1I6XSI2</accession>
<dbReference type="Proteomes" id="UP000236454">
    <property type="component" value="Unassembled WGS sequence"/>
</dbReference>
<keyword evidence="1" id="KW-0812">Transmembrane</keyword>
<proteinExistence type="predicted"/>
<evidence type="ECO:0000313" key="2">
    <source>
        <dbReference type="EMBL" id="SFT41449.1"/>
    </source>
</evidence>
<keyword evidence="1" id="KW-0472">Membrane</keyword>
<feature type="transmembrane region" description="Helical" evidence="1">
    <location>
        <begin position="114"/>
        <end position="132"/>
    </location>
</feature>
<dbReference type="AlphaFoldDB" id="A0A1I6XSI2"/>